<keyword evidence="1" id="KW-0732">Signal</keyword>
<accession>A0AA39Q8N8</accession>
<evidence type="ECO:0000256" key="1">
    <source>
        <dbReference type="SAM" id="SignalP"/>
    </source>
</evidence>
<keyword evidence="3" id="KW-1185">Reference proteome</keyword>
<reference evidence="2" key="1">
    <citation type="submission" date="2023-06" db="EMBL/GenBank/DDBJ databases">
        <authorList>
            <consortium name="Lawrence Berkeley National Laboratory"/>
            <person name="Ahrendt S."/>
            <person name="Sahu N."/>
            <person name="Indic B."/>
            <person name="Wong-Bajracharya J."/>
            <person name="Merenyi Z."/>
            <person name="Ke H.-M."/>
            <person name="Monk M."/>
            <person name="Kocsube S."/>
            <person name="Drula E."/>
            <person name="Lipzen A."/>
            <person name="Balint B."/>
            <person name="Henrissat B."/>
            <person name="Andreopoulos B."/>
            <person name="Martin F.M."/>
            <person name="Harder C.B."/>
            <person name="Rigling D."/>
            <person name="Ford K.L."/>
            <person name="Foster G.D."/>
            <person name="Pangilinan J."/>
            <person name="Papanicolaou A."/>
            <person name="Barry K."/>
            <person name="LaButti K."/>
            <person name="Viragh M."/>
            <person name="Koriabine M."/>
            <person name="Yan M."/>
            <person name="Riley R."/>
            <person name="Champramary S."/>
            <person name="Plett K.L."/>
            <person name="Tsai I.J."/>
            <person name="Slot J."/>
            <person name="Sipos G."/>
            <person name="Plett J."/>
            <person name="Nagy L.G."/>
            <person name="Grigoriev I.V."/>
        </authorList>
    </citation>
    <scope>NUCLEOTIDE SEQUENCE</scope>
    <source>
        <strain evidence="2">HWK02</strain>
    </source>
</reference>
<dbReference type="AlphaFoldDB" id="A0AA39Q8N8"/>
<feature type="chain" id="PRO_5041367053" evidence="1">
    <location>
        <begin position="19"/>
        <end position="293"/>
    </location>
</feature>
<name>A0AA39Q8N8_9AGAR</name>
<evidence type="ECO:0000313" key="3">
    <source>
        <dbReference type="Proteomes" id="UP001175228"/>
    </source>
</evidence>
<gene>
    <name evidence="2" type="ORF">EDD18DRAFT_1104482</name>
</gene>
<dbReference type="EMBL" id="JAUEPU010000012">
    <property type="protein sequence ID" value="KAK0497986.1"/>
    <property type="molecule type" value="Genomic_DNA"/>
</dbReference>
<sequence length="293" mass="31921">MPSACVLVSLLLVIIGMASPPDDANSISSFLPSASPPSHNLYSSGPQLGTTQADGSGHYPHLNDEFGGNTENGRFYEHLGAMYNTTPNARELRPSSRYAITTTLLVSGVVQKFQYVLPKYSRRSTSTFLSFLTLITRLVLTRCTKNLLATIGAPDKDLFIHLRHLPPLKLRLSRNLRSRKHENVESCLHGGSLNKAPSHVAQPPLSRIARARAIVAPNRSSFVKQMGSRVTSKRPMMMNIVSTGREGVRLSALCQIANSYVSSSMAIPNATLSEITLHMGCQKGISLCVCCTR</sequence>
<proteinExistence type="predicted"/>
<protein>
    <submittedName>
        <fullName evidence="2">Uncharacterized protein</fullName>
    </submittedName>
</protein>
<comment type="caution">
    <text evidence="2">The sequence shown here is derived from an EMBL/GenBank/DDBJ whole genome shotgun (WGS) entry which is preliminary data.</text>
</comment>
<dbReference type="Proteomes" id="UP001175228">
    <property type="component" value="Unassembled WGS sequence"/>
</dbReference>
<feature type="signal peptide" evidence="1">
    <location>
        <begin position="1"/>
        <end position="18"/>
    </location>
</feature>
<evidence type="ECO:0000313" key="2">
    <source>
        <dbReference type="EMBL" id="KAK0497986.1"/>
    </source>
</evidence>
<organism evidence="2 3">
    <name type="scientific">Armillaria luteobubalina</name>
    <dbReference type="NCBI Taxonomy" id="153913"/>
    <lineage>
        <taxon>Eukaryota</taxon>
        <taxon>Fungi</taxon>
        <taxon>Dikarya</taxon>
        <taxon>Basidiomycota</taxon>
        <taxon>Agaricomycotina</taxon>
        <taxon>Agaricomycetes</taxon>
        <taxon>Agaricomycetidae</taxon>
        <taxon>Agaricales</taxon>
        <taxon>Marasmiineae</taxon>
        <taxon>Physalacriaceae</taxon>
        <taxon>Armillaria</taxon>
    </lineage>
</organism>